<comment type="caution">
    <text evidence="6">The sequence shown here is derived from an EMBL/GenBank/DDBJ whole genome shotgun (WGS) entry which is preliminary data.</text>
</comment>
<dbReference type="Pfam" id="PF03466">
    <property type="entry name" value="LysR_substrate"/>
    <property type="match status" value="1"/>
</dbReference>
<dbReference type="PANTHER" id="PTHR30346">
    <property type="entry name" value="TRANSCRIPTIONAL DUAL REGULATOR HCAR-RELATED"/>
    <property type="match status" value="1"/>
</dbReference>
<dbReference type="InterPro" id="IPR036390">
    <property type="entry name" value="WH_DNA-bd_sf"/>
</dbReference>
<sequence length="310" mass="33793">MARNDVTVQQLRYFAMAAELGSMTRAAQELRVAQSAVSFAVAQLESQLGAQLFIRMRSKGLALTAEGARFVTDAKQLIDQLDDAVESTRGAARQLTGVVRIACFLTLTPFIVPQVLNKIGKKYPGIDVQVSEVDTENARDALHSGRADLAITYDFGFGPGIERRALARAEPYLALPAAHRLASRESASLTELAAEDFVLLDVPFSREYFLNLLAASGLQPRIRYRSRSYETVRALVARGLGFSILNQKPVSNETYDGGHVATVTLTGDHEPLPIVLARPRSERHTARARAVADLLSSSPWTTDAGEGEPR</sequence>
<comment type="similarity">
    <text evidence="1">Belongs to the LysR transcriptional regulatory family.</text>
</comment>
<protein>
    <submittedName>
        <fullName evidence="6">LysR family transcriptional regulator</fullName>
    </submittedName>
</protein>
<evidence type="ECO:0000259" key="5">
    <source>
        <dbReference type="PROSITE" id="PS50931"/>
    </source>
</evidence>
<evidence type="ECO:0000313" key="7">
    <source>
        <dbReference type="Proteomes" id="UP000279859"/>
    </source>
</evidence>
<dbReference type="Gene3D" id="3.40.190.10">
    <property type="entry name" value="Periplasmic binding protein-like II"/>
    <property type="match status" value="2"/>
</dbReference>
<dbReference type="SUPFAM" id="SSF46785">
    <property type="entry name" value="Winged helix' DNA-binding domain"/>
    <property type="match status" value="1"/>
</dbReference>
<dbReference type="PROSITE" id="PS50931">
    <property type="entry name" value="HTH_LYSR"/>
    <property type="match status" value="1"/>
</dbReference>
<dbReference type="GO" id="GO:0003700">
    <property type="term" value="F:DNA-binding transcription factor activity"/>
    <property type="evidence" value="ECO:0007669"/>
    <property type="project" value="InterPro"/>
</dbReference>
<dbReference type="Gene3D" id="1.10.10.10">
    <property type="entry name" value="Winged helix-like DNA-binding domain superfamily/Winged helix DNA-binding domain"/>
    <property type="match status" value="1"/>
</dbReference>
<dbReference type="EMBL" id="RDSR01000013">
    <property type="protein sequence ID" value="RNE62220.1"/>
    <property type="molecule type" value="Genomic_DNA"/>
</dbReference>
<gene>
    <name evidence="6" type="ORF">EEJ31_09060</name>
</gene>
<reference evidence="6 7" key="1">
    <citation type="submission" date="2018-11" db="EMBL/GenBank/DDBJ databases">
        <title>Cryobacterium sp. nov., isolated from rhizosphere soil of lettuce.</title>
        <authorList>
            <person name="Wang Y."/>
        </authorList>
    </citation>
    <scope>NUCLEOTIDE SEQUENCE [LARGE SCALE GENOMIC DNA]</scope>
    <source>
        <strain evidence="6 7">NEAU-85</strain>
    </source>
</reference>
<dbReference type="InterPro" id="IPR036388">
    <property type="entry name" value="WH-like_DNA-bd_sf"/>
</dbReference>
<dbReference type="PANTHER" id="PTHR30346:SF0">
    <property type="entry name" value="HCA OPERON TRANSCRIPTIONAL ACTIVATOR HCAR"/>
    <property type="match status" value="1"/>
</dbReference>
<proteinExistence type="inferred from homology"/>
<dbReference type="Pfam" id="PF00126">
    <property type="entry name" value="HTH_1"/>
    <property type="match status" value="1"/>
</dbReference>
<evidence type="ECO:0000313" key="6">
    <source>
        <dbReference type="EMBL" id="RNE62220.1"/>
    </source>
</evidence>
<keyword evidence="2" id="KW-0805">Transcription regulation</keyword>
<dbReference type="CDD" id="cd08412">
    <property type="entry name" value="PBP2_PAO1_like"/>
    <property type="match status" value="1"/>
</dbReference>
<dbReference type="FunFam" id="1.10.10.10:FF:000001">
    <property type="entry name" value="LysR family transcriptional regulator"/>
    <property type="match status" value="1"/>
</dbReference>
<feature type="domain" description="HTH lysR-type" evidence="5">
    <location>
        <begin position="6"/>
        <end position="64"/>
    </location>
</feature>
<keyword evidence="7" id="KW-1185">Reference proteome</keyword>
<evidence type="ECO:0000256" key="4">
    <source>
        <dbReference type="ARBA" id="ARBA00023163"/>
    </source>
</evidence>
<evidence type="ECO:0000256" key="1">
    <source>
        <dbReference type="ARBA" id="ARBA00009437"/>
    </source>
</evidence>
<dbReference type="Proteomes" id="UP000279859">
    <property type="component" value="Unassembled WGS sequence"/>
</dbReference>
<evidence type="ECO:0000256" key="3">
    <source>
        <dbReference type="ARBA" id="ARBA00023125"/>
    </source>
</evidence>
<dbReference type="SUPFAM" id="SSF53850">
    <property type="entry name" value="Periplasmic binding protein-like II"/>
    <property type="match status" value="1"/>
</dbReference>
<dbReference type="GO" id="GO:0032993">
    <property type="term" value="C:protein-DNA complex"/>
    <property type="evidence" value="ECO:0007669"/>
    <property type="project" value="TreeGrafter"/>
</dbReference>
<dbReference type="GO" id="GO:0003677">
    <property type="term" value="F:DNA binding"/>
    <property type="evidence" value="ECO:0007669"/>
    <property type="project" value="UniProtKB-KW"/>
</dbReference>
<dbReference type="InterPro" id="IPR005119">
    <property type="entry name" value="LysR_subst-bd"/>
</dbReference>
<dbReference type="RefSeq" id="WP_123045985.1">
    <property type="nucleotide sequence ID" value="NZ_RDSR01000013.1"/>
</dbReference>
<dbReference type="OrthoDB" id="3461141at2"/>
<dbReference type="PRINTS" id="PR00039">
    <property type="entry name" value="HTHLYSR"/>
</dbReference>
<dbReference type="InterPro" id="IPR000847">
    <property type="entry name" value="LysR_HTH_N"/>
</dbReference>
<keyword evidence="3" id="KW-0238">DNA-binding</keyword>
<name>A0A3M8L9U5_9MICO</name>
<organism evidence="6 7">
    <name type="scientific">Cryobacterium tepidiphilum</name>
    <dbReference type="NCBI Taxonomy" id="2486026"/>
    <lineage>
        <taxon>Bacteria</taxon>
        <taxon>Bacillati</taxon>
        <taxon>Actinomycetota</taxon>
        <taxon>Actinomycetes</taxon>
        <taxon>Micrococcales</taxon>
        <taxon>Microbacteriaceae</taxon>
        <taxon>Cryobacterium</taxon>
    </lineage>
</organism>
<dbReference type="AlphaFoldDB" id="A0A3M8L9U5"/>
<accession>A0A3M8L9U5</accession>
<evidence type="ECO:0000256" key="2">
    <source>
        <dbReference type="ARBA" id="ARBA00023015"/>
    </source>
</evidence>
<keyword evidence="4" id="KW-0804">Transcription</keyword>